<evidence type="ECO:0000259" key="2">
    <source>
        <dbReference type="PROSITE" id="PS51898"/>
    </source>
</evidence>
<dbReference type="AlphaFoldDB" id="A0A974NKB2"/>
<evidence type="ECO:0000256" key="1">
    <source>
        <dbReference type="ARBA" id="ARBA00023172"/>
    </source>
</evidence>
<organism evidence="3 4">
    <name type="scientific">Peribacillus psychrosaccharolyticus</name>
    <name type="common">Bacillus psychrosaccharolyticus</name>
    <dbReference type="NCBI Taxonomy" id="1407"/>
    <lineage>
        <taxon>Bacteria</taxon>
        <taxon>Bacillati</taxon>
        <taxon>Bacillota</taxon>
        <taxon>Bacilli</taxon>
        <taxon>Bacillales</taxon>
        <taxon>Bacillaceae</taxon>
        <taxon>Peribacillus</taxon>
    </lineage>
</organism>
<protein>
    <submittedName>
        <fullName evidence="3">Site-specific integrase</fullName>
    </submittedName>
</protein>
<evidence type="ECO:0000313" key="3">
    <source>
        <dbReference type="EMBL" id="QQS99431.1"/>
    </source>
</evidence>
<dbReference type="Proteomes" id="UP000595254">
    <property type="component" value="Chromosome"/>
</dbReference>
<dbReference type="Gene3D" id="1.10.443.10">
    <property type="entry name" value="Intergrase catalytic core"/>
    <property type="match status" value="1"/>
</dbReference>
<dbReference type="InterPro" id="IPR050090">
    <property type="entry name" value="Tyrosine_recombinase_XerCD"/>
</dbReference>
<dbReference type="EMBL" id="CP068053">
    <property type="protein sequence ID" value="QQS99431.1"/>
    <property type="molecule type" value="Genomic_DNA"/>
</dbReference>
<gene>
    <name evidence="3" type="ORF">I6J18_17640</name>
</gene>
<dbReference type="PROSITE" id="PS51898">
    <property type="entry name" value="TYR_RECOMBINASE"/>
    <property type="match status" value="1"/>
</dbReference>
<keyword evidence="1" id="KW-0233">DNA recombination</keyword>
<dbReference type="InterPro" id="IPR002104">
    <property type="entry name" value="Integrase_catalytic"/>
</dbReference>
<dbReference type="PANTHER" id="PTHR30349">
    <property type="entry name" value="PHAGE INTEGRASE-RELATED"/>
    <property type="match status" value="1"/>
</dbReference>
<proteinExistence type="predicted"/>
<dbReference type="InterPro" id="IPR011010">
    <property type="entry name" value="DNA_brk_join_enz"/>
</dbReference>
<dbReference type="GO" id="GO:0015074">
    <property type="term" value="P:DNA integration"/>
    <property type="evidence" value="ECO:0007669"/>
    <property type="project" value="InterPro"/>
</dbReference>
<dbReference type="Pfam" id="PF00589">
    <property type="entry name" value="Phage_integrase"/>
    <property type="match status" value="1"/>
</dbReference>
<dbReference type="RefSeq" id="WP_051387311.1">
    <property type="nucleotide sequence ID" value="NZ_CP068053.1"/>
</dbReference>
<reference evidence="3 4" key="1">
    <citation type="submission" date="2021-01" db="EMBL/GenBank/DDBJ databases">
        <title>FDA dAtabase for Regulatory Grade micrObial Sequences (FDA-ARGOS): Supporting development and validation of Infectious Disease Dx tests.</title>
        <authorList>
            <person name="Nelson B."/>
            <person name="Plummer A."/>
            <person name="Tallon L."/>
            <person name="Sadzewicz L."/>
            <person name="Zhao X."/>
            <person name="Boylan J."/>
            <person name="Ott S."/>
            <person name="Bowen H."/>
            <person name="Vavikolanu K."/>
            <person name="Mehta A."/>
            <person name="Aluvathingal J."/>
            <person name="Nadendla S."/>
            <person name="Myers T."/>
            <person name="Yan Y."/>
            <person name="Sichtig H."/>
        </authorList>
    </citation>
    <scope>NUCLEOTIDE SEQUENCE [LARGE SCALE GENOMIC DNA]</scope>
    <source>
        <strain evidence="3 4">FDAARGOS_1161</strain>
    </source>
</reference>
<dbReference type="KEGG" id="ppsr:I6J18_17640"/>
<dbReference type="CDD" id="cd01189">
    <property type="entry name" value="INT_ICEBs1_C_like"/>
    <property type="match status" value="1"/>
</dbReference>
<dbReference type="PANTHER" id="PTHR30349:SF64">
    <property type="entry name" value="PROPHAGE INTEGRASE INTD-RELATED"/>
    <property type="match status" value="1"/>
</dbReference>
<accession>A0A974NKB2</accession>
<keyword evidence="4" id="KW-1185">Reference proteome</keyword>
<evidence type="ECO:0000313" key="4">
    <source>
        <dbReference type="Proteomes" id="UP000595254"/>
    </source>
</evidence>
<dbReference type="SUPFAM" id="SSF56349">
    <property type="entry name" value="DNA breaking-rejoining enzymes"/>
    <property type="match status" value="1"/>
</dbReference>
<name>A0A974NKB2_PERPY</name>
<sequence>MVMKMRFGEAYQHDLDLVFPTMNGGFLNPSNVRRELYRLMKEANVRKITFHDLRHTHASLLIKNGASPKLVQQRLGHKDVETTLRYYAHLYPNADKEAVSSYEKEIEKHK</sequence>
<dbReference type="GO" id="GO:0006310">
    <property type="term" value="P:DNA recombination"/>
    <property type="evidence" value="ECO:0007669"/>
    <property type="project" value="UniProtKB-KW"/>
</dbReference>
<feature type="domain" description="Tyr recombinase" evidence="2">
    <location>
        <begin position="1"/>
        <end position="100"/>
    </location>
</feature>
<dbReference type="InterPro" id="IPR013762">
    <property type="entry name" value="Integrase-like_cat_sf"/>
</dbReference>
<dbReference type="GO" id="GO:0003677">
    <property type="term" value="F:DNA binding"/>
    <property type="evidence" value="ECO:0007669"/>
    <property type="project" value="InterPro"/>
</dbReference>